<keyword evidence="3" id="KW-1185">Reference proteome</keyword>
<feature type="signal peptide" evidence="1">
    <location>
        <begin position="1"/>
        <end position="19"/>
    </location>
</feature>
<reference evidence="2 3" key="1">
    <citation type="journal article" date="2019" name="Mol. Ecol. Resour.">
        <title>Chromosome-level genome assembly of Triplophysa tibetana, a fish adapted to the harsh high-altitude environment of the Tibetan Plateau.</title>
        <authorList>
            <person name="Yang X."/>
            <person name="Liu H."/>
            <person name="Ma Z."/>
            <person name="Zou Y."/>
            <person name="Zou M."/>
            <person name="Mao Y."/>
            <person name="Li X."/>
            <person name="Wang H."/>
            <person name="Chen T."/>
            <person name="Wang W."/>
            <person name="Yang R."/>
        </authorList>
    </citation>
    <scope>NUCLEOTIDE SEQUENCE [LARGE SCALE GENOMIC DNA]</scope>
    <source>
        <strain evidence="2">TTIB1903HZAU</strain>
        <tissue evidence="2">Muscle</tissue>
    </source>
</reference>
<comment type="caution">
    <text evidence="2">The sequence shown here is derived from an EMBL/GenBank/DDBJ whole genome shotgun (WGS) entry which is preliminary data.</text>
</comment>
<evidence type="ECO:0000313" key="2">
    <source>
        <dbReference type="EMBL" id="KAA0716777.1"/>
    </source>
</evidence>
<name>A0A5A9P7U8_9TELE</name>
<feature type="chain" id="PRO_5023120803" evidence="1">
    <location>
        <begin position="20"/>
        <end position="247"/>
    </location>
</feature>
<organism evidence="2 3">
    <name type="scientific">Triplophysa tibetana</name>
    <dbReference type="NCBI Taxonomy" id="1572043"/>
    <lineage>
        <taxon>Eukaryota</taxon>
        <taxon>Metazoa</taxon>
        <taxon>Chordata</taxon>
        <taxon>Craniata</taxon>
        <taxon>Vertebrata</taxon>
        <taxon>Euteleostomi</taxon>
        <taxon>Actinopterygii</taxon>
        <taxon>Neopterygii</taxon>
        <taxon>Teleostei</taxon>
        <taxon>Ostariophysi</taxon>
        <taxon>Cypriniformes</taxon>
        <taxon>Nemacheilidae</taxon>
        <taxon>Triplophysa</taxon>
    </lineage>
</organism>
<dbReference type="AlphaFoldDB" id="A0A5A9P7U8"/>
<evidence type="ECO:0000313" key="3">
    <source>
        <dbReference type="Proteomes" id="UP000324632"/>
    </source>
</evidence>
<dbReference type="EMBL" id="SOYY01000009">
    <property type="protein sequence ID" value="KAA0716777.1"/>
    <property type="molecule type" value="Genomic_DNA"/>
</dbReference>
<evidence type="ECO:0000256" key="1">
    <source>
        <dbReference type="SAM" id="SignalP"/>
    </source>
</evidence>
<gene>
    <name evidence="2" type="ORF">E1301_Tti008982</name>
</gene>
<protein>
    <submittedName>
        <fullName evidence="2">Uncharacterized protein</fullName>
    </submittedName>
</protein>
<accession>A0A5A9P7U8</accession>
<dbReference type="Proteomes" id="UP000324632">
    <property type="component" value="Chromosome 9"/>
</dbReference>
<sequence length="247" mass="27138">MDPWRIAALLLAACFTASASHQLETVIDRTTETVSFHTERSSRSLFQYSVSPLVTEASLCSMFLGGWFWIGSAGSGSFFWLSMYQPKCHPLLNFLLTSDWGPVESVQVKGSLAYNLLSGRVLINKRLFGENTLNCHQHANICLNAEGSGKCDMEQQEDHCGGSDACGSGEITLCFVVKANSQLNEIDTVLYDSDTFNSVSFWEQAVGFIIMSMLMYADTMRGNSKPGAAKLVSDQDVGAATYRIYTL</sequence>
<proteinExistence type="predicted"/>
<keyword evidence="1" id="KW-0732">Signal</keyword>